<keyword evidence="2" id="KW-1185">Reference proteome</keyword>
<dbReference type="EMBL" id="CP099432">
    <property type="protein sequence ID" value="USW59712.1"/>
    <property type="molecule type" value="Genomic_DNA"/>
</dbReference>
<name>A0A9Q9B9E6_9PEZI</name>
<sequence>MTNLQNDVEVDPSQLDWGHQTGAILTGAPLTGAPLTGASLTGAQDTGAMSMAGSISTKPRASFEQPDISAVDFRTIENSLDSSLLDFGTFDSSFFCFSTFDPSLLSFSTADLNGLDFGKPHFFGQVAFRSSGLNLSSHSSQFDPKIIEPPLSLQQWDAHQLEWPSSSNLSISDGSNSGIR</sequence>
<protein>
    <submittedName>
        <fullName evidence="1">Uncharacterized protein</fullName>
    </submittedName>
</protein>
<organism evidence="1 2">
    <name type="scientific">Septoria linicola</name>
    <dbReference type="NCBI Taxonomy" id="215465"/>
    <lineage>
        <taxon>Eukaryota</taxon>
        <taxon>Fungi</taxon>
        <taxon>Dikarya</taxon>
        <taxon>Ascomycota</taxon>
        <taxon>Pezizomycotina</taxon>
        <taxon>Dothideomycetes</taxon>
        <taxon>Dothideomycetidae</taxon>
        <taxon>Mycosphaerellales</taxon>
        <taxon>Mycosphaerellaceae</taxon>
        <taxon>Septoria</taxon>
    </lineage>
</organism>
<proteinExistence type="predicted"/>
<dbReference type="AlphaFoldDB" id="A0A9Q9B9E6"/>
<reference evidence="1" key="1">
    <citation type="submission" date="2022-06" db="EMBL/GenBank/DDBJ databases">
        <title>Complete genome sequences of two strains of the flax pathogen Septoria linicola.</title>
        <authorList>
            <person name="Lapalu N."/>
            <person name="Simon A."/>
            <person name="Demenou B."/>
            <person name="Paumier D."/>
            <person name="Guillot M.-P."/>
            <person name="Gout L."/>
            <person name="Valade R."/>
        </authorList>
    </citation>
    <scope>NUCLEOTIDE SEQUENCE</scope>
    <source>
        <strain evidence="1">SE15195</strain>
    </source>
</reference>
<dbReference type="SUPFAM" id="SSF141571">
    <property type="entry name" value="Pentapeptide repeat-like"/>
    <property type="match status" value="1"/>
</dbReference>
<dbReference type="Gene3D" id="2.160.20.80">
    <property type="entry name" value="E3 ubiquitin-protein ligase SopA"/>
    <property type="match status" value="1"/>
</dbReference>
<evidence type="ECO:0000313" key="2">
    <source>
        <dbReference type="Proteomes" id="UP001056384"/>
    </source>
</evidence>
<evidence type="ECO:0000313" key="1">
    <source>
        <dbReference type="EMBL" id="USW59712.1"/>
    </source>
</evidence>
<accession>A0A9Q9B9E6</accession>
<gene>
    <name evidence="1" type="ORF">Slin15195_G130310</name>
</gene>
<dbReference type="Proteomes" id="UP001056384">
    <property type="component" value="Chromosome 15"/>
</dbReference>